<dbReference type="EMBL" id="FPAS01000002">
    <property type="protein sequence ID" value="SFT64538.1"/>
    <property type="molecule type" value="Genomic_DNA"/>
</dbReference>
<gene>
    <name evidence="2" type="ORF">SAMN05216474_1521</name>
</gene>
<feature type="compositionally biased region" description="Acidic residues" evidence="1">
    <location>
        <begin position="49"/>
        <end position="61"/>
    </location>
</feature>
<dbReference type="RefSeq" id="WP_090247813.1">
    <property type="nucleotide sequence ID" value="NZ_FPAS01000002.1"/>
</dbReference>
<name>A0A1I6ZPA4_9FLAO</name>
<reference evidence="2 3" key="1">
    <citation type="submission" date="2016-10" db="EMBL/GenBank/DDBJ databases">
        <authorList>
            <person name="de Groot N.N."/>
        </authorList>
    </citation>
    <scope>NUCLEOTIDE SEQUENCE [LARGE SCALE GENOMIC DNA]</scope>
    <source>
        <strain evidence="2 3">CGMCC 1.7005</strain>
    </source>
</reference>
<keyword evidence="3" id="KW-1185">Reference proteome</keyword>
<sequence length="61" mass="7090">MSEQEITQQIEELKSKLTGNLFEDGETQQAIYELKKQLNPQIETNPEMDNYDDEDCLYCGS</sequence>
<accession>A0A1I6ZPA4</accession>
<evidence type="ECO:0000256" key="1">
    <source>
        <dbReference type="SAM" id="MobiDB-lite"/>
    </source>
</evidence>
<dbReference type="AlphaFoldDB" id="A0A1I6ZPA4"/>
<dbReference type="OrthoDB" id="5296448at2"/>
<dbReference type="Proteomes" id="UP000236454">
    <property type="component" value="Unassembled WGS sequence"/>
</dbReference>
<organism evidence="2 3">
    <name type="scientific">Lishizhenia tianjinensis</name>
    <dbReference type="NCBI Taxonomy" id="477690"/>
    <lineage>
        <taxon>Bacteria</taxon>
        <taxon>Pseudomonadati</taxon>
        <taxon>Bacteroidota</taxon>
        <taxon>Flavobacteriia</taxon>
        <taxon>Flavobacteriales</taxon>
        <taxon>Crocinitomicaceae</taxon>
        <taxon>Lishizhenia</taxon>
    </lineage>
</organism>
<dbReference type="STRING" id="477690.SAMN05216474_1521"/>
<feature type="region of interest" description="Disordered" evidence="1">
    <location>
        <begin position="38"/>
        <end position="61"/>
    </location>
</feature>
<evidence type="ECO:0000313" key="3">
    <source>
        <dbReference type="Proteomes" id="UP000236454"/>
    </source>
</evidence>
<protein>
    <submittedName>
        <fullName evidence="2">Uncharacterized protein</fullName>
    </submittedName>
</protein>
<evidence type="ECO:0000313" key="2">
    <source>
        <dbReference type="EMBL" id="SFT64538.1"/>
    </source>
</evidence>
<proteinExistence type="predicted"/>